<dbReference type="EMBL" id="BHYK01000010">
    <property type="protein sequence ID" value="GCD10439.1"/>
    <property type="molecule type" value="Genomic_DNA"/>
</dbReference>
<accession>A0A401ULN4</accession>
<dbReference type="AlphaFoldDB" id="A0A401ULN4"/>
<comment type="caution">
    <text evidence="1">The sequence shown here is derived from an EMBL/GenBank/DDBJ whole genome shotgun (WGS) entry which is preliminary data.</text>
</comment>
<sequence>MGNASNKLKGITKIRNEIMKIIDKDYEIKRLIYYKTRTPLESTGIDLDKGFIQQPDISEMDFINGEKRIFPIFSNETLSIANVFIFVRRFECNLEDEVMGDNKLVIDIAVPTMNSILDNNQDRESQIATKICDLIDGEVIQSLGKIKVVYAKDSIIDNDKKFNLLSLFLKIPTLNTKIK</sequence>
<dbReference type="Proteomes" id="UP000287872">
    <property type="component" value="Unassembled WGS sequence"/>
</dbReference>
<name>A0A401ULN4_9CLOT</name>
<dbReference type="RefSeq" id="WP_125001080.1">
    <property type="nucleotide sequence ID" value="NZ_BHYK01000010.1"/>
</dbReference>
<evidence type="ECO:0000313" key="2">
    <source>
        <dbReference type="Proteomes" id="UP000287872"/>
    </source>
</evidence>
<reference evidence="1 2" key="1">
    <citation type="submission" date="2018-11" db="EMBL/GenBank/DDBJ databases">
        <title>Genome sequencing and assembly of Clostridium tagluense strain A121.</title>
        <authorList>
            <person name="Murakami T."/>
            <person name="Segawa T."/>
            <person name="Shcherbakova V.A."/>
            <person name="Mori H."/>
            <person name="Yoshimura Y."/>
        </authorList>
    </citation>
    <scope>NUCLEOTIDE SEQUENCE [LARGE SCALE GENOMIC DNA]</scope>
    <source>
        <strain evidence="1 2">A121</strain>
    </source>
</reference>
<protein>
    <submittedName>
        <fullName evidence="1">Uncharacterized protein</fullName>
    </submittedName>
</protein>
<keyword evidence="2" id="KW-1185">Reference proteome</keyword>
<evidence type="ECO:0000313" key="1">
    <source>
        <dbReference type="EMBL" id="GCD10439.1"/>
    </source>
</evidence>
<gene>
    <name evidence="1" type="ORF">Ctaglu_20620</name>
</gene>
<organism evidence="1 2">
    <name type="scientific">Clostridium tagluense</name>
    <dbReference type="NCBI Taxonomy" id="360422"/>
    <lineage>
        <taxon>Bacteria</taxon>
        <taxon>Bacillati</taxon>
        <taxon>Bacillota</taxon>
        <taxon>Clostridia</taxon>
        <taxon>Eubacteriales</taxon>
        <taxon>Clostridiaceae</taxon>
        <taxon>Clostridium</taxon>
    </lineage>
</organism>
<proteinExistence type="predicted"/>